<reference evidence="1" key="1">
    <citation type="journal article" date="2014" name="Front. Microbiol.">
        <title>High frequency of phylogenetically diverse reductive dehalogenase-homologous genes in deep subseafloor sedimentary metagenomes.</title>
        <authorList>
            <person name="Kawai M."/>
            <person name="Futagami T."/>
            <person name="Toyoda A."/>
            <person name="Takaki Y."/>
            <person name="Nishi S."/>
            <person name="Hori S."/>
            <person name="Arai W."/>
            <person name="Tsubouchi T."/>
            <person name="Morono Y."/>
            <person name="Uchiyama I."/>
            <person name="Ito T."/>
            <person name="Fujiyama A."/>
            <person name="Inagaki F."/>
            <person name="Takami H."/>
        </authorList>
    </citation>
    <scope>NUCLEOTIDE SEQUENCE</scope>
    <source>
        <strain evidence="1">Expedition CK06-06</strain>
    </source>
</reference>
<dbReference type="AlphaFoldDB" id="X1D539"/>
<protein>
    <submittedName>
        <fullName evidence="1">Uncharacterized protein</fullName>
    </submittedName>
</protein>
<organism evidence="1">
    <name type="scientific">marine sediment metagenome</name>
    <dbReference type="NCBI Taxonomy" id="412755"/>
    <lineage>
        <taxon>unclassified sequences</taxon>
        <taxon>metagenomes</taxon>
        <taxon>ecological metagenomes</taxon>
    </lineage>
</organism>
<accession>X1D539</accession>
<proteinExistence type="predicted"/>
<gene>
    <name evidence="1" type="ORF">S01H4_44018</name>
</gene>
<dbReference type="EMBL" id="BART01024348">
    <property type="protein sequence ID" value="GAH03380.1"/>
    <property type="molecule type" value="Genomic_DNA"/>
</dbReference>
<name>X1D539_9ZZZZ</name>
<comment type="caution">
    <text evidence="1">The sequence shown here is derived from an EMBL/GenBank/DDBJ whole genome shotgun (WGS) entry which is preliminary data.</text>
</comment>
<evidence type="ECO:0000313" key="1">
    <source>
        <dbReference type="EMBL" id="GAH03380.1"/>
    </source>
</evidence>
<sequence length="100" mass="11764">MSDKQKFIVIIERNEDTVPYTAEEFEYELADRVGETRVDCFEVLDFQKPEVDNLVERLEEIYTDLTTNLGFDDVAPRELWKVIRDFHQLFDLGESEVEGA</sequence>